<dbReference type="PANTHER" id="PTHR46266:SF4">
    <property type="entry name" value="TRANSCRIPTION FACTOR TT8"/>
    <property type="match status" value="1"/>
</dbReference>
<dbReference type="EMBL" id="ABEU02000018">
    <property type="protein sequence ID" value="PNR34986.1"/>
    <property type="molecule type" value="Genomic_DNA"/>
</dbReference>
<dbReference type="InterPro" id="IPR036638">
    <property type="entry name" value="HLH_DNA-bd_sf"/>
</dbReference>
<dbReference type="EnsemblPlants" id="Pp3c18_8490V3.2">
    <property type="protein sequence ID" value="Pp3c18_8490V3.2"/>
    <property type="gene ID" value="Pp3c18_8490"/>
</dbReference>
<evidence type="ECO:0000256" key="1">
    <source>
        <dbReference type="ARBA" id="ARBA00023015"/>
    </source>
</evidence>
<keyword evidence="7" id="KW-1185">Reference proteome</keyword>
<reference evidence="6" key="3">
    <citation type="submission" date="2020-12" db="UniProtKB">
        <authorList>
            <consortium name="EnsemblPlants"/>
        </authorList>
    </citation>
    <scope>IDENTIFICATION</scope>
</reference>
<dbReference type="Pfam" id="PF00010">
    <property type="entry name" value="HLH"/>
    <property type="match status" value="1"/>
</dbReference>
<dbReference type="GO" id="GO:0003700">
    <property type="term" value="F:DNA-binding transcription factor activity"/>
    <property type="evidence" value="ECO:0000318"/>
    <property type="project" value="GO_Central"/>
</dbReference>
<organism evidence="5">
    <name type="scientific">Physcomitrium patens</name>
    <name type="common">Spreading-leaved earth moss</name>
    <name type="synonym">Physcomitrella patens</name>
    <dbReference type="NCBI Taxonomy" id="3218"/>
    <lineage>
        <taxon>Eukaryota</taxon>
        <taxon>Viridiplantae</taxon>
        <taxon>Streptophyta</taxon>
        <taxon>Embryophyta</taxon>
        <taxon>Bryophyta</taxon>
        <taxon>Bryophytina</taxon>
        <taxon>Bryopsida</taxon>
        <taxon>Funariidae</taxon>
        <taxon>Funariales</taxon>
        <taxon>Funariaceae</taxon>
        <taxon>Physcomitrium</taxon>
    </lineage>
</organism>
<evidence type="ECO:0000313" key="5">
    <source>
        <dbReference type="EMBL" id="PNR34986.1"/>
    </source>
</evidence>
<reference evidence="5 7" key="2">
    <citation type="journal article" date="2018" name="Plant J.">
        <title>The Physcomitrella patens chromosome-scale assembly reveals moss genome structure and evolution.</title>
        <authorList>
            <person name="Lang D."/>
            <person name="Ullrich K.K."/>
            <person name="Murat F."/>
            <person name="Fuchs J."/>
            <person name="Jenkins J."/>
            <person name="Haas F.B."/>
            <person name="Piednoel M."/>
            <person name="Gundlach H."/>
            <person name="Van Bel M."/>
            <person name="Meyberg R."/>
            <person name="Vives C."/>
            <person name="Morata J."/>
            <person name="Symeonidi A."/>
            <person name="Hiss M."/>
            <person name="Muchero W."/>
            <person name="Kamisugi Y."/>
            <person name="Saleh O."/>
            <person name="Blanc G."/>
            <person name="Decker E.L."/>
            <person name="van Gessel N."/>
            <person name="Grimwood J."/>
            <person name="Hayes R.D."/>
            <person name="Graham S.W."/>
            <person name="Gunter L.E."/>
            <person name="McDaniel S.F."/>
            <person name="Hoernstein S.N.W."/>
            <person name="Larsson A."/>
            <person name="Li F.W."/>
            <person name="Perroud P.F."/>
            <person name="Phillips J."/>
            <person name="Ranjan P."/>
            <person name="Rokshar D.S."/>
            <person name="Rothfels C.J."/>
            <person name="Schneider L."/>
            <person name="Shu S."/>
            <person name="Stevenson D.W."/>
            <person name="Thummler F."/>
            <person name="Tillich M."/>
            <person name="Villarreal Aguilar J.C."/>
            <person name="Widiez T."/>
            <person name="Wong G.K."/>
            <person name="Wymore A."/>
            <person name="Zhang Y."/>
            <person name="Zimmer A.D."/>
            <person name="Quatrano R.S."/>
            <person name="Mayer K.F.X."/>
            <person name="Goodstein D."/>
            <person name="Casacuberta J.M."/>
            <person name="Vandepoele K."/>
            <person name="Reski R."/>
            <person name="Cuming A.C."/>
            <person name="Tuskan G.A."/>
            <person name="Maumus F."/>
            <person name="Salse J."/>
            <person name="Schmutz J."/>
            <person name="Rensing S.A."/>
        </authorList>
    </citation>
    <scope>NUCLEOTIDE SEQUENCE [LARGE SCALE GENOMIC DNA]</scope>
    <source>
        <strain evidence="6 7">cv. Gransden 2004</strain>
    </source>
</reference>
<dbReference type="GO" id="GO:0043565">
    <property type="term" value="F:sequence-specific DNA binding"/>
    <property type="evidence" value="ECO:0000318"/>
    <property type="project" value="GO_Central"/>
</dbReference>
<dbReference type="PANTHER" id="PTHR46266">
    <property type="entry name" value="TRANSCRIPTION FACTOR TT8"/>
    <property type="match status" value="1"/>
</dbReference>
<sequence>MEKESSFNALRELVIGVEWTYRIIWKLELNQRSLICYQSYFNEREATEVDQAQEFQLVYCSRQFATSRPGYAYNAWKQQSSSWWTPQLMQQVPTDENRDLFLRTLVCFPGRTDDGIGYCVELATKAQILETDTLRSFIQGFLYSSIAPHIQEEKVLRKVGGRIEGFPQASRTVTLPMEPVEHNSPWAMTVLQANANLGQPSVGIQELKYVDFPIHNSQLDLGSIDLPDIIGRDSPNRDPSTAFLFSTEWMTAGGKEIAGEGGIHLENLAGTPIDLQLRKKIAIENLDKILMEIPDEQLQASPSLQTNGGILDTTMTSPGSSFHQNSPTGIGKVGQVPPGHSSKSLFRPRRKSSFARLSSSSKRQPMIHNWAKNLAPKIVELQREAQPLTLPDFNAYESPGYSPHEHYQAVAHKLAERDRRFKFNQRMQTLISIVPIISKVINRFPKFTYQVLNISRTDLTALSLNRVIDTLTNSLVHPQKDKVSVLTSTIAYIHQLTSRISRLEKGEELPAQPQAPTMETPPPLDAAGVSTLERVNQQTFVSDEAGAGRSSPSWPSVLVDEDDDDSTLIIKLEASNNNISLIQLLNLLLELDLRIRTLDYVCTDGRFSAKTRVKNSKTSNKEIQVTLQRFLRIKE</sequence>
<dbReference type="Proteomes" id="UP000006727">
    <property type="component" value="Chromosome 18"/>
</dbReference>
<evidence type="ECO:0000256" key="2">
    <source>
        <dbReference type="ARBA" id="ARBA00023163"/>
    </source>
</evidence>
<dbReference type="InParanoid" id="A0A2K1J0D1"/>
<keyword evidence="2" id="KW-0804">Transcription</keyword>
<dbReference type="Gramene" id="Pp3c18_8490V3.2">
    <property type="protein sequence ID" value="Pp3c18_8490V3.2"/>
    <property type="gene ID" value="Pp3c18_8490"/>
</dbReference>
<name>A0A2K1J0D1_PHYPA</name>
<feature type="region of interest" description="Disordered" evidence="3">
    <location>
        <begin position="504"/>
        <end position="527"/>
    </location>
</feature>
<dbReference type="AlphaFoldDB" id="A0A2K1J0D1"/>
<evidence type="ECO:0000256" key="3">
    <source>
        <dbReference type="SAM" id="MobiDB-lite"/>
    </source>
</evidence>
<dbReference type="GO" id="GO:0005634">
    <property type="term" value="C:nucleus"/>
    <property type="evidence" value="ECO:0000318"/>
    <property type="project" value="GO_Central"/>
</dbReference>
<reference evidence="5 7" key="1">
    <citation type="journal article" date="2008" name="Science">
        <title>The Physcomitrella genome reveals evolutionary insights into the conquest of land by plants.</title>
        <authorList>
            <person name="Rensing S."/>
            <person name="Lang D."/>
            <person name="Zimmer A."/>
            <person name="Terry A."/>
            <person name="Salamov A."/>
            <person name="Shapiro H."/>
            <person name="Nishiyama T."/>
            <person name="Perroud P.-F."/>
            <person name="Lindquist E."/>
            <person name="Kamisugi Y."/>
            <person name="Tanahashi T."/>
            <person name="Sakakibara K."/>
            <person name="Fujita T."/>
            <person name="Oishi K."/>
            <person name="Shin-I T."/>
            <person name="Kuroki Y."/>
            <person name="Toyoda A."/>
            <person name="Suzuki Y."/>
            <person name="Hashimoto A."/>
            <person name="Yamaguchi K."/>
            <person name="Sugano A."/>
            <person name="Kohara Y."/>
            <person name="Fujiyama A."/>
            <person name="Anterola A."/>
            <person name="Aoki S."/>
            <person name="Ashton N."/>
            <person name="Barbazuk W.B."/>
            <person name="Barker E."/>
            <person name="Bennetzen J."/>
            <person name="Bezanilla M."/>
            <person name="Blankenship R."/>
            <person name="Cho S.H."/>
            <person name="Dutcher S."/>
            <person name="Estelle M."/>
            <person name="Fawcett J.A."/>
            <person name="Gundlach H."/>
            <person name="Hanada K."/>
            <person name="Heyl A."/>
            <person name="Hicks K.A."/>
            <person name="Hugh J."/>
            <person name="Lohr M."/>
            <person name="Mayer K."/>
            <person name="Melkozernov A."/>
            <person name="Murata T."/>
            <person name="Nelson D."/>
            <person name="Pils B."/>
            <person name="Prigge M."/>
            <person name="Reiss B."/>
            <person name="Renner T."/>
            <person name="Rombauts S."/>
            <person name="Rushton P."/>
            <person name="Sanderfoot A."/>
            <person name="Schween G."/>
            <person name="Shiu S.-H."/>
            <person name="Stueber K."/>
            <person name="Theodoulou F.L."/>
            <person name="Tu H."/>
            <person name="Van de Peer Y."/>
            <person name="Verrier P.J."/>
            <person name="Waters E."/>
            <person name="Wood A."/>
            <person name="Yang L."/>
            <person name="Cove D."/>
            <person name="Cuming A."/>
            <person name="Hasebe M."/>
            <person name="Lucas S."/>
            <person name="Mishler D.B."/>
            <person name="Reski R."/>
            <person name="Grigoriev I."/>
            <person name="Quatrano R.S."/>
            <person name="Boore J.L."/>
        </authorList>
    </citation>
    <scope>NUCLEOTIDE SEQUENCE [LARGE SCALE GENOMIC DNA]</scope>
    <source>
        <strain evidence="6 7">cv. Gransden 2004</strain>
    </source>
</reference>
<dbReference type="SMART" id="SM00353">
    <property type="entry name" value="HLH"/>
    <property type="match status" value="1"/>
</dbReference>
<evidence type="ECO:0000313" key="6">
    <source>
        <dbReference type="EnsemblPlants" id="Pp3c18_8490V3.1"/>
    </source>
</evidence>
<dbReference type="GO" id="GO:0006355">
    <property type="term" value="P:regulation of DNA-templated transcription"/>
    <property type="evidence" value="ECO:0000318"/>
    <property type="project" value="GO_Central"/>
</dbReference>
<evidence type="ECO:0000259" key="4">
    <source>
        <dbReference type="PROSITE" id="PS50888"/>
    </source>
</evidence>
<dbReference type="GO" id="GO:0046983">
    <property type="term" value="F:protein dimerization activity"/>
    <property type="evidence" value="ECO:0007669"/>
    <property type="project" value="InterPro"/>
</dbReference>
<evidence type="ECO:0000313" key="7">
    <source>
        <dbReference type="Proteomes" id="UP000006727"/>
    </source>
</evidence>
<feature type="region of interest" description="Disordered" evidence="3">
    <location>
        <begin position="330"/>
        <end position="350"/>
    </location>
</feature>
<dbReference type="Gene3D" id="4.10.280.10">
    <property type="entry name" value="Helix-loop-helix DNA-binding domain"/>
    <property type="match status" value="1"/>
</dbReference>
<accession>A0A2K1J0D1</accession>
<gene>
    <name evidence="5" type="ORF">PHYPA_022885</name>
</gene>
<dbReference type="PROSITE" id="PS50888">
    <property type="entry name" value="BHLH"/>
    <property type="match status" value="1"/>
</dbReference>
<feature type="domain" description="BHLH" evidence="4">
    <location>
        <begin position="407"/>
        <end position="496"/>
    </location>
</feature>
<dbReference type="SUPFAM" id="SSF47459">
    <property type="entry name" value="HLH, helix-loop-helix DNA-binding domain"/>
    <property type="match status" value="1"/>
</dbReference>
<dbReference type="PaxDb" id="3218-PP1S19_59V6.1"/>
<dbReference type="InterPro" id="IPR011598">
    <property type="entry name" value="bHLH_dom"/>
</dbReference>
<protein>
    <recommendedName>
        <fullName evidence="4">BHLH domain-containing protein</fullName>
    </recommendedName>
</protein>
<dbReference type="Gramene" id="Pp3c18_8490V3.1">
    <property type="protein sequence ID" value="Pp3c18_8490V3.1"/>
    <property type="gene ID" value="Pp3c18_8490"/>
</dbReference>
<proteinExistence type="predicted"/>
<dbReference type="EnsemblPlants" id="Pp3c18_8490V3.1">
    <property type="protein sequence ID" value="Pp3c18_8490V3.1"/>
    <property type="gene ID" value="Pp3c18_8490"/>
</dbReference>
<keyword evidence="1" id="KW-0805">Transcription regulation</keyword>